<dbReference type="InterPro" id="IPR028606">
    <property type="entry name" value="Clp1"/>
</dbReference>
<sequence>MSRKSNKRNYNVDEQDVQKFVLKPESELRFEVDSKNRITIELTSGTAEVFGTELVRHRKYTFGPTVMKAIFTWQGCTITLTGRPEVVYVAKETPMVFYINVHAALEQMRQEAEFKDSKGPTVMLVGPIDVGKSTLCRLLLNYAVRLGKTPVFVDLDVGQGQISIPGTVGALIVERPADVEEGFSQQTPLVYHYGHKGPGDNLTFYNTVVTRLADSINSKIHLNKKVKSSGIIINTCGWVKNQGYQAITHAAFAFEVDVILVVDEEKLCFELHRDVPSFVQIIAVPKSGGTVERSKSVRAKTRDSRVQEYFYGLRTPLFPHVFDVKFSDIKIYRVENSQKKKLSVKLFPVEIGPSLLHHVLAVTFSNNVEEHPMLSNVAGYICVTGVNMEEELLTVLSPQPQPLPNSLLLFSDVQFIDST</sequence>
<dbReference type="GeneID" id="106459600"/>
<dbReference type="Pfam" id="PF16575">
    <property type="entry name" value="CLP1_P"/>
    <property type="match status" value="1"/>
</dbReference>
<keyword evidence="5 6" id="KW-0539">Nucleus</keyword>
<dbReference type="InterPro" id="IPR045116">
    <property type="entry name" value="Clp1/Grc3"/>
</dbReference>
<feature type="domain" description="Clp1 P-loop" evidence="9">
    <location>
        <begin position="126"/>
        <end position="312"/>
    </location>
</feature>
<dbReference type="SUPFAM" id="SSF52540">
    <property type="entry name" value="P-loop containing nucleoside triphosphate hydrolases"/>
    <property type="match status" value="1"/>
</dbReference>
<comment type="function">
    <text evidence="6">Required for endonucleolytic cleavage during polyadenylation-dependent pre-mRNA 3'-end formation.</text>
</comment>
<evidence type="ECO:0000259" key="7">
    <source>
        <dbReference type="Pfam" id="PF06807"/>
    </source>
</evidence>
<evidence type="ECO:0000256" key="2">
    <source>
        <dbReference type="ARBA" id="ARBA00022664"/>
    </source>
</evidence>
<dbReference type="Pfam" id="PF16573">
    <property type="entry name" value="CLP1_N"/>
    <property type="match status" value="1"/>
</dbReference>
<feature type="domain" description="Clp1 N-terminal" evidence="8">
    <location>
        <begin position="22"/>
        <end position="112"/>
    </location>
</feature>
<dbReference type="PANTHER" id="PTHR12755">
    <property type="entry name" value="CLEAVAGE/POLYADENYLATION FACTOR IA SUBUNIT CLP1P"/>
    <property type="match status" value="1"/>
</dbReference>
<feature type="domain" description="Clp1 C-terminal" evidence="7">
    <location>
        <begin position="317"/>
        <end position="417"/>
    </location>
</feature>
<dbReference type="Pfam" id="PF06807">
    <property type="entry name" value="Clp1"/>
    <property type="match status" value="1"/>
</dbReference>
<keyword evidence="4 6" id="KW-0067">ATP-binding</keyword>
<dbReference type="Gene3D" id="2.60.120.1030">
    <property type="entry name" value="Clp1, DNA binding domain"/>
    <property type="match status" value="1"/>
</dbReference>
<feature type="binding site" evidence="6">
    <location>
        <position position="27"/>
    </location>
    <ligand>
        <name>ATP</name>
        <dbReference type="ChEBI" id="CHEBI:30616"/>
    </ligand>
</feature>
<dbReference type="InterPro" id="IPR027417">
    <property type="entry name" value="P-loop_NTPase"/>
</dbReference>
<evidence type="ECO:0000256" key="4">
    <source>
        <dbReference type="ARBA" id="ARBA00022840"/>
    </source>
</evidence>
<protein>
    <recommendedName>
        <fullName evidence="6">Protein CLP1 homolog</fullName>
    </recommendedName>
</protein>
<dbReference type="Proteomes" id="UP000694941">
    <property type="component" value="Unplaced"/>
</dbReference>
<evidence type="ECO:0000259" key="8">
    <source>
        <dbReference type="Pfam" id="PF16573"/>
    </source>
</evidence>
<accession>A0ABM1SDX3</accession>
<proteinExistence type="inferred from homology"/>
<dbReference type="Gene3D" id="3.40.50.300">
    <property type="entry name" value="P-loop containing nucleotide triphosphate hydrolases"/>
    <property type="match status" value="1"/>
</dbReference>
<dbReference type="PANTHER" id="PTHR12755:SF6">
    <property type="entry name" value="POLYRIBONUCLEOTIDE 5'-HYDROXYL-KINASE CLP1"/>
    <property type="match status" value="1"/>
</dbReference>
<evidence type="ECO:0000313" key="11">
    <source>
        <dbReference type="RefSeq" id="XP_022241828.1"/>
    </source>
</evidence>
<dbReference type="RefSeq" id="XP_022241829.1">
    <property type="nucleotide sequence ID" value="XM_022386121.1"/>
</dbReference>
<comment type="caution">
    <text evidence="6">Lacks conserved residue(s) required for the propagation of feature annotation.</text>
</comment>
<keyword evidence="3 6" id="KW-0547">Nucleotide-binding</keyword>
<keyword evidence="2 6" id="KW-0507">mRNA processing</keyword>
<gene>
    <name evidence="11 12" type="primary">LOC106459600</name>
</gene>
<evidence type="ECO:0000313" key="10">
    <source>
        <dbReference type="Proteomes" id="UP000694941"/>
    </source>
</evidence>
<dbReference type="InterPro" id="IPR038238">
    <property type="entry name" value="Clp1_C_sf"/>
</dbReference>
<evidence type="ECO:0000256" key="6">
    <source>
        <dbReference type="HAMAP-Rule" id="MF_03035"/>
    </source>
</evidence>
<dbReference type="InterPro" id="IPR010655">
    <property type="entry name" value="Clp1_C"/>
</dbReference>
<evidence type="ECO:0000313" key="12">
    <source>
        <dbReference type="RefSeq" id="XP_022241829.1"/>
    </source>
</evidence>
<evidence type="ECO:0000256" key="5">
    <source>
        <dbReference type="ARBA" id="ARBA00023242"/>
    </source>
</evidence>
<evidence type="ECO:0000256" key="1">
    <source>
        <dbReference type="ARBA" id="ARBA00004123"/>
    </source>
</evidence>
<feature type="binding site" evidence="6">
    <location>
        <begin position="129"/>
        <end position="134"/>
    </location>
    <ligand>
        <name>ATP</name>
        <dbReference type="ChEBI" id="CHEBI:30616"/>
    </ligand>
</feature>
<organism evidence="10 11">
    <name type="scientific">Limulus polyphemus</name>
    <name type="common">Atlantic horseshoe crab</name>
    <dbReference type="NCBI Taxonomy" id="6850"/>
    <lineage>
        <taxon>Eukaryota</taxon>
        <taxon>Metazoa</taxon>
        <taxon>Ecdysozoa</taxon>
        <taxon>Arthropoda</taxon>
        <taxon>Chelicerata</taxon>
        <taxon>Merostomata</taxon>
        <taxon>Xiphosura</taxon>
        <taxon>Limulidae</taxon>
        <taxon>Limulus</taxon>
    </lineage>
</organism>
<dbReference type="InterPro" id="IPR032319">
    <property type="entry name" value="CLP1_P"/>
</dbReference>
<dbReference type="RefSeq" id="XP_022241828.1">
    <property type="nucleotide sequence ID" value="XM_022386120.1"/>
</dbReference>
<comment type="similarity">
    <text evidence="6">Belongs to the Clp1 family. Clp1 subfamily.</text>
</comment>
<name>A0ABM1SDX3_LIMPO</name>
<comment type="subcellular location">
    <subcellularLocation>
        <location evidence="1 6">Nucleus</location>
    </subcellularLocation>
</comment>
<dbReference type="HAMAP" id="MF_03035">
    <property type="entry name" value="Clp1"/>
    <property type="match status" value="1"/>
</dbReference>
<dbReference type="InterPro" id="IPR038239">
    <property type="entry name" value="Clp1_N_sf"/>
</dbReference>
<dbReference type="Gene3D" id="2.40.30.330">
    <property type="entry name" value="Pre-mRNA cleavage complex subunit Clp1, C-terminal domain"/>
    <property type="match status" value="1"/>
</dbReference>
<evidence type="ECO:0000256" key="3">
    <source>
        <dbReference type="ARBA" id="ARBA00022741"/>
    </source>
</evidence>
<dbReference type="InterPro" id="IPR032324">
    <property type="entry name" value="Clp1_N"/>
</dbReference>
<keyword evidence="10" id="KW-1185">Reference proteome</keyword>
<reference evidence="11 12" key="1">
    <citation type="submission" date="2025-05" db="UniProtKB">
        <authorList>
            <consortium name="RefSeq"/>
        </authorList>
    </citation>
    <scope>IDENTIFICATION</scope>
    <source>
        <tissue evidence="11 12">Muscle</tissue>
    </source>
</reference>
<evidence type="ECO:0000259" key="9">
    <source>
        <dbReference type="Pfam" id="PF16575"/>
    </source>
</evidence>